<dbReference type="PROSITE" id="PS50005">
    <property type="entry name" value="TPR"/>
    <property type="match status" value="1"/>
</dbReference>
<keyword evidence="1" id="KW-0802">TPR repeat</keyword>
<gene>
    <name evidence="3" type="ORF">HG15A2_05210</name>
</gene>
<dbReference type="Pfam" id="PF13174">
    <property type="entry name" value="TPR_6"/>
    <property type="match status" value="1"/>
</dbReference>
<feature type="chain" id="PRO_5021905193" evidence="2">
    <location>
        <begin position="24"/>
        <end position="206"/>
    </location>
</feature>
<feature type="repeat" description="TPR" evidence="1">
    <location>
        <begin position="159"/>
        <end position="192"/>
    </location>
</feature>
<dbReference type="EMBL" id="CP036263">
    <property type="protein sequence ID" value="QDS97260.1"/>
    <property type="molecule type" value="Genomic_DNA"/>
</dbReference>
<sequence length="206" mass="23256" precursor="true">MKRCIILLLLVGVCLVAPGIAHADENAELTMRVAALEEKIASLEKVLRPFIAKAEAEQRVNAQRLNARKRMRQDAGKYSADELREIESLYQVANKEWRTPKAKLSLQQLVEKYDKANRTGCALLYLGQMSKGKDRVEYLTKAAEKFGDCYYGDGVQVGAYARLLLGQTYLQEGEKKQAAALFEELRKNYPQAIDHRGNHLVAQLEN</sequence>
<evidence type="ECO:0000313" key="3">
    <source>
        <dbReference type="EMBL" id="QDS97260.1"/>
    </source>
</evidence>
<name>A0A517MQU9_9BACT</name>
<evidence type="ECO:0000256" key="1">
    <source>
        <dbReference type="PROSITE-ProRule" id="PRU00339"/>
    </source>
</evidence>
<dbReference type="KEGG" id="amob:HG15A2_05210"/>
<dbReference type="Proteomes" id="UP000319852">
    <property type="component" value="Chromosome"/>
</dbReference>
<keyword evidence="2" id="KW-0732">Signal</keyword>
<feature type="signal peptide" evidence="2">
    <location>
        <begin position="1"/>
        <end position="23"/>
    </location>
</feature>
<dbReference type="OrthoDB" id="281147at2"/>
<organism evidence="3 4">
    <name type="scientific">Adhaeretor mobilis</name>
    <dbReference type="NCBI Taxonomy" id="1930276"/>
    <lineage>
        <taxon>Bacteria</taxon>
        <taxon>Pseudomonadati</taxon>
        <taxon>Planctomycetota</taxon>
        <taxon>Planctomycetia</taxon>
        <taxon>Pirellulales</taxon>
        <taxon>Lacipirellulaceae</taxon>
        <taxon>Adhaeretor</taxon>
    </lineage>
</organism>
<evidence type="ECO:0000256" key="2">
    <source>
        <dbReference type="SAM" id="SignalP"/>
    </source>
</evidence>
<dbReference type="AlphaFoldDB" id="A0A517MQU9"/>
<dbReference type="RefSeq" id="WP_145057494.1">
    <property type="nucleotide sequence ID" value="NZ_CP036263.1"/>
</dbReference>
<protein>
    <submittedName>
        <fullName evidence="3">Uncharacterized protein</fullName>
    </submittedName>
</protein>
<evidence type="ECO:0000313" key="4">
    <source>
        <dbReference type="Proteomes" id="UP000319852"/>
    </source>
</evidence>
<accession>A0A517MQU9</accession>
<reference evidence="3 4" key="1">
    <citation type="submission" date="2019-02" db="EMBL/GenBank/DDBJ databases">
        <title>Deep-cultivation of Planctomycetes and their phenomic and genomic characterization uncovers novel biology.</title>
        <authorList>
            <person name="Wiegand S."/>
            <person name="Jogler M."/>
            <person name="Boedeker C."/>
            <person name="Pinto D."/>
            <person name="Vollmers J."/>
            <person name="Rivas-Marin E."/>
            <person name="Kohn T."/>
            <person name="Peeters S.H."/>
            <person name="Heuer A."/>
            <person name="Rast P."/>
            <person name="Oberbeckmann S."/>
            <person name="Bunk B."/>
            <person name="Jeske O."/>
            <person name="Meyerdierks A."/>
            <person name="Storesund J.E."/>
            <person name="Kallscheuer N."/>
            <person name="Luecker S."/>
            <person name="Lage O.M."/>
            <person name="Pohl T."/>
            <person name="Merkel B.J."/>
            <person name="Hornburger P."/>
            <person name="Mueller R.-W."/>
            <person name="Bruemmer F."/>
            <person name="Labrenz M."/>
            <person name="Spormann A.M."/>
            <person name="Op den Camp H."/>
            <person name="Overmann J."/>
            <person name="Amann R."/>
            <person name="Jetten M.S.M."/>
            <person name="Mascher T."/>
            <person name="Medema M.H."/>
            <person name="Devos D.P."/>
            <person name="Kaster A.-K."/>
            <person name="Ovreas L."/>
            <person name="Rohde M."/>
            <person name="Galperin M.Y."/>
            <person name="Jogler C."/>
        </authorList>
    </citation>
    <scope>NUCLEOTIDE SEQUENCE [LARGE SCALE GENOMIC DNA]</scope>
    <source>
        <strain evidence="3 4">HG15A2</strain>
    </source>
</reference>
<keyword evidence="4" id="KW-1185">Reference proteome</keyword>
<proteinExistence type="predicted"/>
<dbReference type="Gene3D" id="1.25.40.10">
    <property type="entry name" value="Tetratricopeptide repeat domain"/>
    <property type="match status" value="1"/>
</dbReference>
<dbReference type="InterPro" id="IPR019734">
    <property type="entry name" value="TPR_rpt"/>
</dbReference>
<dbReference type="InterPro" id="IPR011990">
    <property type="entry name" value="TPR-like_helical_dom_sf"/>
</dbReference>